<keyword evidence="3" id="KW-0813">Transport</keyword>
<dbReference type="SUPFAM" id="SSF81342">
    <property type="entry name" value="Transmembrane di-heme cytochromes"/>
    <property type="match status" value="1"/>
</dbReference>
<dbReference type="Proteomes" id="UP000023775">
    <property type="component" value="Unassembled WGS sequence"/>
</dbReference>
<dbReference type="GO" id="GO:0020037">
    <property type="term" value="F:heme binding"/>
    <property type="evidence" value="ECO:0007669"/>
    <property type="project" value="TreeGrafter"/>
</dbReference>
<dbReference type="eggNOG" id="COG3038">
    <property type="taxonomic scope" value="Bacteria"/>
</dbReference>
<accession>N9TWT9</accession>
<dbReference type="Pfam" id="PF01292">
    <property type="entry name" value="Ni_hydr_CYTB"/>
    <property type="match status" value="1"/>
</dbReference>
<comment type="cofactor">
    <cofactor evidence="1">
        <name>heme b</name>
        <dbReference type="ChEBI" id="CHEBI:60344"/>
    </cofactor>
</comment>
<dbReference type="AlphaFoldDB" id="N9TWT9"/>
<feature type="transmembrane region" description="Helical" evidence="13">
    <location>
        <begin position="35"/>
        <end position="54"/>
    </location>
</feature>
<sequence>MMLIHWLTLLLVVAAYATSGDPTRGHNPLDFLLGQIHVLTGCLLFILVLARLVVRFISPLPPVTNTAPVLAAAKAGHGLLYLFMLLTPLAGWCKLSSKVSDFDAILFSPPLLAQPSPWLHQLGNAHETIGNLFITLVGLHAVAALVHHYYFKDETLKKMLPH</sequence>
<keyword evidence="6 13" id="KW-0812">Transmembrane</keyword>
<name>N9TWT9_9GAMM</name>
<dbReference type="GO" id="GO:0046872">
    <property type="term" value="F:metal ion binding"/>
    <property type="evidence" value="ECO:0007669"/>
    <property type="project" value="UniProtKB-KW"/>
</dbReference>
<dbReference type="GO" id="GO:0005886">
    <property type="term" value="C:plasma membrane"/>
    <property type="evidence" value="ECO:0007669"/>
    <property type="project" value="UniProtKB-SubCell"/>
</dbReference>
<evidence type="ECO:0000256" key="7">
    <source>
        <dbReference type="ARBA" id="ARBA00022723"/>
    </source>
</evidence>
<dbReference type="PANTHER" id="PTHR30529:SF3">
    <property type="entry name" value="CYTOCHROME B561 HOMOLOG 1"/>
    <property type="match status" value="1"/>
</dbReference>
<feature type="transmembrane region" description="Helical" evidence="13">
    <location>
        <begin position="129"/>
        <end position="151"/>
    </location>
</feature>
<evidence type="ECO:0000256" key="1">
    <source>
        <dbReference type="ARBA" id="ARBA00001970"/>
    </source>
</evidence>
<evidence type="ECO:0000256" key="10">
    <source>
        <dbReference type="ARBA" id="ARBA00023004"/>
    </source>
</evidence>
<keyword evidence="11 13" id="KW-0472">Membrane</keyword>
<evidence type="ECO:0000256" key="4">
    <source>
        <dbReference type="ARBA" id="ARBA00022475"/>
    </source>
</evidence>
<comment type="caution">
    <text evidence="15">The sequence shown here is derived from an EMBL/GenBank/DDBJ whole genome shotgun (WGS) entry which is preliminary data.</text>
</comment>
<evidence type="ECO:0000256" key="6">
    <source>
        <dbReference type="ARBA" id="ARBA00022692"/>
    </source>
</evidence>
<evidence type="ECO:0000313" key="15">
    <source>
        <dbReference type="EMBL" id="ENY70594.1"/>
    </source>
</evidence>
<keyword evidence="7" id="KW-0479">Metal-binding</keyword>
<dbReference type="GO" id="GO:0009055">
    <property type="term" value="F:electron transfer activity"/>
    <property type="evidence" value="ECO:0007669"/>
    <property type="project" value="InterPro"/>
</dbReference>
<evidence type="ECO:0000256" key="11">
    <source>
        <dbReference type="ARBA" id="ARBA00023136"/>
    </source>
</evidence>
<dbReference type="InterPro" id="IPR016174">
    <property type="entry name" value="Di-haem_cyt_TM"/>
</dbReference>
<keyword evidence="16" id="KW-1185">Reference proteome</keyword>
<keyword evidence="8" id="KW-0249">Electron transport</keyword>
<evidence type="ECO:0000313" key="16">
    <source>
        <dbReference type="Proteomes" id="UP000023775"/>
    </source>
</evidence>
<evidence type="ECO:0000256" key="8">
    <source>
        <dbReference type="ARBA" id="ARBA00022982"/>
    </source>
</evidence>
<evidence type="ECO:0000256" key="13">
    <source>
        <dbReference type="SAM" id="Phobius"/>
    </source>
</evidence>
<evidence type="ECO:0000256" key="5">
    <source>
        <dbReference type="ARBA" id="ARBA00022617"/>
    </source>
</evidence>
<comment type="similarity">
    <text evidence="12">Belongs to the cytochrome b561 family.</text>
</comment>
<feature type="transmembrane region" description="Helical" evidence="13">
    <location>
        <begin position="66"/>
        <end position="86"/>
    </location>
</feature>
<keyword evidence="4" id="KW-1003">Cell membrane</keyword>
<comment type="subcellular location">
    <subcellularLocation>
        <location evidence="2">Cell membrane</location>
        <topology evidence="2">Multi-pass membrane protein</topology>
    </subcellularLocation>
</comment>
<gene>
    <name evidence="15" type="ORF">G114_17651</name>
</gene>
<dbReference type="GO" id="GO:0022904">
    <property type="term" value="P:respiratory electron transport chain"/>
    <property type="evidence" value="ECO:0007669"/>
    <property type="project" value="InterPro"/>
</dbReference>
<keyword evidence="10" id="KW-0408">Iron</keyword>
<feature type="domain" description="Cytochrome b561 bacterial/Ni-hydrogenase" evidence="14">
    <location>
        <begin position="1"/>
        <end position="161"/>
    </location>
</feature>
<keyword evidence="5" id="KW-0349">Heme</keyword>
<dbReference type="EMBL" id="APVG01000066">
    <property type="protein sequence ID" value="ENY70594.1"/>
    <property type="molecule type" value="Genomic_DNA"/>
</dbReference>
<keyword evidence="9 13" id="KW-1133">Transmembrane helix</keyword>
<evidence type="ECO:0000256" key="9">
    <source>
        <dbReference type="ARBA" id="ARBA00022989"/>
    </source>
</evidence>
<proteinExistence type="inferred from homology"/>
<evidence type="ECO:0000256" key="2">
    <source>
        <dbReference type="ARBA" id="ARBA00004651"/>
    </source>
</evidence>
<organism evidence="15 16">
    <name type="scientific">Aeromonas diversa CDC 2478-85</name>
    <dbReference type="NCBI Taxonomy" id="1268237"/>
    <lineage>
        <taxon>Bacteria</taxon>
        <taxon>Pseudomonadati</taxon>
        <taxon>Pseudomonadota</taxon>
        <taxon>Gammaproteobacteria</taxon>
        <taxon>Aeromonadales</taxon>
        <taxon>Aeromonadaceae</taxon>
        <taxon>Aeromonas</taxon>
    </lineage>
</organism>
<dbReference type="InterPro" id="IPR011577">
    <property type="entry name" value="Cyt_b561_bac/Ni-Hgenase"/>
</dbReference>
<protein>
    <submittedName>
        <fullName evidence="15">Cytochrome b561</fullName>
    </submittedName>
</protein>
<evidence type="ECO:0000256" key="3">
    <source>
        <dbReference type="ARBA" id="ARBA00022448"/>
    </source>
</evidence>
<evidence type="ECO:0000256" key="12">
    <source>
        <dbReference type="ARBA" id="ARBA00037975"/>
    </source>
</evidence>
<reference evidence="15 16" key="1">
    <citation type="journal article" date="2013" name="Genome Announc.">
        <title>Draft Genome Sequence of the Aeromonas diversa Type Strain.</title>
        <authorList>
            <person name="Farfan M."/>
            <person name="Spataro N."/>
            <person name="Sanglas A."/>
            <person name="Albarral V."/>
            <person name="Loren J.G."/>
            <person name="Bosch E."/>
            <person name="Fuste M.C."/>
        </authorList>
    </citation>
    <scope>NUCLEOTIDE SEQUENCE [LARGE SCALE GENOMIC DNA]</scope>
    <source>
        <strain evidence="15 16">2478-85</strain>
    </source>
</reference>
<dbReference type="PATRIC" id="fig|1268237.3.peg.3466"/>
<dbReference type="PANTHER" id="PTHR30529">
    <property type="entry name" value="CYTOCHROME B561"/>
    <property type="match status" value="1"/>
</dbReference>
<dbReference type="InterPro" id="IPR052168">
    <property type="entry name" value="Cytochrome_b561_oxidase"/>
</dbReference>
<evidence type="ECO:0000259" key="14">
    <source>
        <dbReference type="Pfam" id="PF01292"/>
    </source>
</evidence>